<comment type="caution">
    <text evidence="2">The sequence shown here is derived from an EMBL/GenBank/DDBJ whole genome shotgun (WGS) entry which is preliminary data.</text>
</comment>
<accession>A0ABW5HLV2</accession>
<name>A0ABW5HLV2_9PSEU</name>
<organism evidence="2 3">
    <name type="scientific">Amycolatopsis silviterrae</name>
    <dbReference type="NCBI Taxonomy" id="1656914"/>
    <lineage>
        <taxon>Bacteria</taxon>
        <taxon>Bacillati</taxon>
        <taxon>Actinomycetota</taxon>
        <taxon>Actinomycetes</taxon>
        <taxon>Pseudonocardiales</taxon>
        <taxon>Pseudonocardiaceae</taxon>
        <taxon>Amycolatopsis</taxon>
    </lineage>
</organism>
<dbReference type="RefSeq" id="WP_378313447.1">
    <property type="nucleotide sequence ID" value="NZ_JBHUKS010000037.1"/>
</dbReference>
<gene>
    <name evidence="2" type="ORF">ACFSVL_43260</name>
</gene>
<keyword evidence="3" id="KW-1185">Reference proteome</keyword>
<reference evidence="3" key="1">
    <citation type="journal article" date="2019" name="Int. J. Syst. Evol. Microbiol.">
        <title>The Global Catalogue of Microorganisms (GCM) 10K type strain sequencing project: providing services to taxonomists for standard genome sequencing and annotation.</title>
        <authorList>
            <consortium name="The Broad Institute Genomics Platform"/>
            <consortium name="The Broad Institute Genome Sequencing Center for Infectious Disease"/>
            <person name="Wu L."/>
            <person name="Ma J."/>
        </authorList>
    </citation>
    <scope>NUCLEOTIDE SEQUENCE [LARGE SCALE GENOMIC DNA]</scope>
    <source>
        <strain evidence="3">CGMCC 4.7641</strain>
    </source>
</reference>
<protein>
    <submittedName>
        <fullName evidence="2">Uncharacterized protein</fullName>
    </submittedName>
</protein>
<dbReference type="EMBL" id="JBHUKS010000037">
    <property type="protein sequence ID" value="MFD2474288.1"/>
    <property type="molecule type" value="Genomic_DNA"/>
</dbReference>
<proteinExistence type="predicted"/>
<sequence length="161" mass="17334">MPEPRLTPLIPPATARPIGSGNAPSPSPALPALRRRLPEAAWSYTIARIDRSGRIAERRLLQTLGWTAGTRLSVTSRDDTAVLVHRDPEGAFAVIGGPRVKAPAGLRSRCEIRTGDPLLLAANSSADVLLIYPVPHPDHWPLTMMRPWLGTGPAGATLRFC</sequence>
<evidence type="ECO:0000256" key="1">
    <source>
        <dbReference type="SAM" id="MobiDB-lite"/>
    </source>
</evidence>
<evidence type="ECO:0000313" key="3">
    <source>
        <dbReference type="Proteomes" id="UP001597483"/>
    </source>
</evidence>
<feature type="compositionally biased region" description="Pro residues" evidence="1">
    <location>
        <begin position="1"/>
        <end position="11"/>
    </location>
</feature>
<evidence type="ECO:0000313" key="2">
    <source>
        <dbReference type="EMBL" id="MFD2474288.1"/>
    </source>
</evidence>
<feature type="region of interest" description="Disordered" evidence="1">
    <location>
        <begin position="1"/>
        <end position="31"/>
    </location>
</feature>
<dbReference type="Proteomes" id="UP001597483">
    <property type="component" value="Unassembled WGS sequence"/>
</dbReference>